<dbReference type="Proteomes" id="UP000694240">
    <property type="component" value="Chromosome 6"/>
</dbReference>
<gene>
    <name evidence="3" type="ORF">ISN45_Aa01g012730</name>
</gene>
<dbReference type="InterPro" id="IPR005174">
    <property type="entry name" value="KIB1-4_b-propeller"/>
</dbReference>
<protein>
    <submittedName>
        <fullName evidence="3">F-box domain</fullName>
    </submittedName>
</protein>
<sequence length="504" mass="59110">MDTPNDLMREEIRLKVSENHDWSKLCPDLLRSILESLSSTDFYRAKTVCSDWYSIWKTCVKPLCPWRIIYVKDSLMLFKPGEDKIYKGTNVGLSNDSYYMASSGNWLLMVDSHLGFYIFNLLTSKRIDLSSMESSIRGGNVRFERNHEHGFIKGHFVEPSRKADVSKAAIIRGRTVVLWIDERTGDFLVAWIFNYRYLFSYKKGDDSWWNWNNHWNMENLNFIFWDLACRYNKLYLYTTNGHIKVVDFSGNDPIEVIEKNPYWEHPFRYLTKQEESILHSRIAIQKSGDVLIILSIVSISSTEIPLFYIFKMNLASKIWERVESIGDDEMLIFGHGVTIRAPVQDVGDGIKSGSIYFVKEDLWTIDFHAVSNCGVFDLATRSAKDSHVHMEEVDFGVHTLTSFGLDIQFPEYLHRLKTFSCEMMSDYKDKEEVTPMKELAKRFTMYDPFETDKEDSEDIFGKTRRYEITSTIALAVKRNKEVMFHERFRENGKWNRNDFTFNIA</sequence>
<dbReference type="Pfam" id="PF03478">
    <property type="entry name" value="Beta-prop_KIB1-4"/>
    <property type="match status" value="1"/>
</dbReference>
<name>A0A8T2BYA8_9BRAS</name>
<evidence type="ECO:0000259" key="1">
    <source>
        <dbReference type="Pfam" id="PF00646"/>
    </source>
</evidence>
<comment type="caution">
    <text evidence="3">The sequence shown here is derived from an EMBL/GenBank/DDBJ whole genome shotgun (WGS) entry which is preliminary data.</text>
</comment>
<accession>A0A8T2BYA8</accession>
<dbReference type="InterPro" id="IPR001810">
    <property type="entry name" value="F-box_dom"/>
</dbReference>
<dbReference type="EMBL" id="JAEFBK010000006">
    <property type="protein sequence ID" value="KAG7592377.1"/>
    <property type="molecule type" value="Genomic_DNA"/>
</dbReference>
<feature type="domain" description="KIB1-4 beta-propeller" evidence="2">
    <location>
        <begin position="77"/>
        <end position="377"/>
    </location>
</feature>
<reference evidence="3 4" key="1">
    <citation type="submission" date="2020-12" db="EMBL/GenBank/DDBJ databases">
        <title>Concerted genomic and epigenomic changes stabilize Arabidopsis allopolyploids.</title>
        <authorList>
            <person name="Chen Z."/>
        </authorList>
    </citation>
    <scope>NUCLEOTIDE SEQUENCE [LARGE SCALE GENOMIC DNA]</scope>
    <source>
        <strain evidence="3">Allo738</strain>
        <tissue evidence="3">Leaf</tissue>
    </source>
</reference>
<dbReference type="InterPro" id="IPR050942">
    <property type="entry name" value="F-box_BR-signaling"/>
</dbReference>
<proteinExistence type="predicted"/>
<dbReference type="PANTHER" id="PTHR44259:SF104">
    <property type="entry name" value="F-BOX ONLY PROTEIN (DUF295)-RELATED"/>
    <property type="match status" value="1"/>
</dbReference>
<keyword evidence="4" id="KW-1185">Reference proteome</keyword>
<organism evidence="3 4">
    <name type="scientific">Arabidopsis thaliana x Arabidopsis arenosa</name>
    <dbReference type="NCBI Taxonomy" id="1240361"/>
    <lineage>
        <taxon>Eukaryota</taxon>
        <taxon>Viridiplantae</taxon>
        <taxon>Streptophyta</taxon>
        <taxon>Embryophyta</taxon>
        <taxon>Tracheophyta</taxon>
        <taxon>Spermatophyta</taxon>
        <taxon>Magnoliopsida</taxon>
        <taxon>eudicotyledons</taxon>
        <taxon>Gunneridae</taxon>
        <taxon>Pentapetalae</taxon>
        <taxon>rosids</taxon>
        <taxon>malvids</taxon>
        <taxon>Brassicales</taxon>
        <taxon>Brassicaceae</taxon>
        <taxon>Camelineae</taxon>
        <taxon>Arabidopsis</taxon>
    </lineage>
</organism>
<feature type="domain" description="F-box" evidence="1">
    <location>
        <begin position="22"/>
        <end position="59"/>
    </location>
</feature>
<evidence type="ECO:0000259" key="2">
    <source>
        <dbReference type="Pfam" id="PF03478"/>
    </source>
</evidence>
<dbReference type="Pfam" id="PF00646">
    <property type="entry name" value="F-box"/>
    <property type="match status" value="1"/>
</dbReference>
<evidence type="ECO:0000313" key="4">
    <source>
        <dbReference type="Proteomes" id="UP000694240"/>
    </source>
</evidence>
<dbReference type="AlphaFoldDB" id="A0A8T2BYA8"/>
<evidence type="ECO:0000313" key="3">
    <source>
        <dbReference type="EMBL" id="KAG7592377.1"/>
    </source>
</evidence>
<dbReference type="PANTHER" id="PTHR44259">
    <property type="entry name" value="OS07G0183000 PROTEIN-RELATED"/>
    <property type="match status" value="1"/>
</dbReference>